<evidence type="ECO:0000313" key="2">
    <source>
        <dbReference type="Proteomes" id="UP000789920"/>
    </source>
</evidence>
<gene>
    <name evidence="1" type="ORF">RPERSI_LOCUS2315</name>
</gene>
<protein>
    <submittedName>
        <fullName evidence="1">18566_t:CDS:1</fullName>
    </submittedName>
</protein>
<organism evidence="1 2">
    <name type="scientific">Racocetra persica</name>
    <dbReference type="NCBI Taxonomy" id="160502"/>
    <lineage>
        <taxon>Eukaryota</taxon>
        <taxon>Fungi</taxon>
        <taxon>Fungi incertae sedis</taxon>
        <taxon>Mucoromycota</taxon>
        <taxon>Glomeromycotina</taxon>
        <taxon>Glomeromycetes</taxon>
        <taxon>Diversisporales</taxon>
        <taxon>Gigasporaceae</taxon>
        <taxon>Racocetra</taxon>
    </lineage>
</organism>
<sequence>MIKEERGFKFNEDNSIKNVDDHAFEININQIKIVPSIGFKTHFSKCELSYDDACKRSFILDGNLNVSAASSWFSASLGLSRKISKQKYENRTQSTEHTHDMHIKAELVIQNSCISPTEGYKRAVEEAVKDTGTTHDKIQNLRKVSEKYGHFYARRLVVGGAIIKDVEHTEYISGSSIFKSTGAQFNIGPSLQNNNLHARIGADFVHENENQTKSSNNKIKKNVRIIGGEDLYDDENSSTTLEPWKESLKKPITWKIIGYKEIYPLFELLDPELQKKVLKALGPRILKSGIEIAKFNSDPREFKSHICYLSSQIDEIKNIDKCQIFASIVNKEEDNVFSLHIDYEDQNPMLPVIVVHHIQWDQSKLAKSFERKTNITMKPHFAGLLSGTYPAASESIIKIPNCEALNLNQTCILCICKLEPNAIQPIQPATVQPINHDPQNTKIVVGTHFTTCNKSACLFAYNFEKEFVYESILPKMSLFFCAVDGKNSSQMYDYGQMYVEWHHKSGNISYGKNIEDKKALPILTDDLKNPILVNQLFDNCVNCQYHGFVNINNSGKVTYGQLNSIKLNLFTQNLLVFCAVKFIELIKVRDN</sequence>
<name>A0ACA9L5N9_9GLOM</name>
<reference evidence="1" key="1">
    <citation type="submission" date="2021-06" db="EMBL/GenBank/DDBJ databases">
        <authorList>
            <person name="Kallberg Y."/>
            <person name="Tangrot J."/>
            <person name="Rosling A."/>
        </authorList>
    </citation>
    <scope>NUCLEOTIDE SEQUENCE</scope>
    <source>
        <strain evidence="1">MA461A</strain>
    </source>
</reference>
<evidence type="ECO:0000313" key="1">
    <source>
        <dbReference type="EMBL" id="CAG8512330.1"/>
    </source>
</evidence>
<dbReference type="Proteomes" id="UP000789920">
    <property type="component" value="Unassembled WGS sequence"/>
</dbReference>
<proteinExistence type="predicted"/>
<accession>A0ACA9L5N9</accession>
<comment type="caution">
    <text evidence="1">The sequence shown here is derived from an EMBL/GenBank/DDBJ whole genome shotgun (WGS) entry which is preliminary data.</text>
</comment>
<keyword evidence="2" id="KW-1185">Reference proteome</keyword>
<dbReference type="EMBL" id="CAJVQC010002492">
    <property type="protein sequence ID" value="CAG8512330.1"/>
    <property type="molecule type" value="Genomic_DNA"/>
</dbReference>